<accession>A0A177BXH7</accession>
<proteinExistence type="predicted"/>
<dbReference type="AlphaFoldDB" id="A0A177BXH7"/>
<dbReference type="InParanoid" id="A0A177BXH7"/>
<evidence type="ECO:0000313" key="3">
    <source>
        <dbReference type="Proteomes" id="UP000077069"/>
    </source>
</evidence>
<organism evidence="2 3">
    <name type="scientific">Paraphaeosphaeria sporulosa</name>
    <dbReference type="NCBI Taxonomy" id="1460663"/>
    <lineage>
        <taxon>Eukaryota</taxon>
        <taxon>Fungi</taxon>
        <taxon>Dikarya</taxon>
        <taxon>Ascomycota</taxon>
        <taxon>Pezizomycotina</taxon>
        <taxon>Dothideomycetes</taxon>
        <taxon>Pleosporomycetidae</taxon>
        <taxon>Pleosporales</taxon>
        <taxon>Massarineae</taxon>
        <taxon>Didymosphaeriaceae</taxon>
        <taxon>Paraphaeosphaeria</taxon>
    </lineage>
</organism>
<sequence length="192" mass="21117">MTPESNGPEVDHYSTWHRPLGRPDRVPQYPKPPHFNLAFYQRVTEALRLEQMRQERRFDLYGAVAAESRTSHTPEEVRVTANAGSRAWLCRTTEVYSPSTESTLDPDEELEVHGAGMKRKRGPQSSSPHTLAAPLVSGAGCEPRQPVQTPNQESEDRNPRGVDNAIHEASTGVAPCQNPQTTDGAGPATPRG</sequence>
<dbReference type="Proteomes" id="UP000077069">
    <property type="component" value="Unassembled WGS sequence"/>
</dbReference>
<name>A0A177BXH7_9PLEO</name>
<gene>
    <name evidence="2" type="ORF">CC84DRAFT_1181289</name>
</gene>
<evidence type="ECO:0000256" key="1">
    <source>
        <dbReference type="SAM" id="MobiDB-lite"/>
    </source>
</evidence>
<feature type="region of interest" description="Disordered" evidence="1">
    <location>
        <begin position="1"/>
        <end position="29"/>
    </location>
</feature>
<dbReference type="RefSeq" id="XP_018030201.1">
    <property type="nucleotide sequence ID" value="XM_018180543.1"/>
</dbReference>
<keyword evidence="3" id="KW-1185">Reference proteome</keyword>
<evidence type="ECO:0000313" key="2">
    <source>
        <dbReference type="EMBL" id="OAF99835.1"/>
    </source>
</evidence>
<reference evidence="2 3" key="1">
    <citation type="submission" date="2016-05" db="EMBL/GenBank/DDBJ databases">
        <title>Comparative analysis of secretome profiles of manganese(II)-oxidizing ascomycete fungi.</title>
        <authorList>
            <consortium name="DOE Joint Genome Institute"/>
            <person name="Zeiner C.A."/>
            <person name="Purvine S.O."/>
            <person name="Zink E.M."/>
            <person name="Wu S."/>
            <person name="Pasa-Tolic L."/>
            <person name="Chaput D.L."/>
            <person name="Haridas S."/>
            <person name="Grigoriev I.V."/>
            <person name="Santelli C.M."/>
            <person name="Hansel C.M."/>
        </authorList>
    </citation>
    <scope>NUCLEOTIDE SEQUENCE [LARGE SCALE GENOMIC DNA]</scope>
    <source>
        <strain evidence="2 3">AP3s5-JAC2a</strain>
    </source>
</reference>
<feature type="region of interest" description="Disordered" evidence="1">
    <location>
        <begin position="96"/>
        <end position="192"/>
    </location>
</feature>
<protein>
    <submittedName>
        <fullName evidence="2">Uncharacterized protein</fullName>
    </submittedName>
</protein>
<dbReference type="GeneID" id="28764029"/>
<dbReference type="EMBL" id="KV441561">
    <property type="protein sequence ID" value="OAF99835.1"/>
    <property type="molecule type" value="Genomic_DNA"/>
</dbReference>